<dbReference type="Pfam" id="PF00106">
    <property type="entry name" value="adh_short"/>
    <property type="match status" value="1"/>
</dbReference>
<dbReference type="Proteomes" id="UP000054662">
    <property type="component" value="Unassembled WGS sequence"/>
</dbReference>
<evidence type="ECO:0000256" key="2">
    <source>
        <dbReference type="ARBA" id="ARBA00022857"/>
    </source>
</evidence>
<name>A0A0W1A4F1_9GAMM</name>
<sequence>MSKRTWVIIGATSIIAEEFAHCAAKEGNALRLVGRDTEQLHLIARDLELRYHVPCDAIVMDFTQPPHELLSVFKQNDQELDLFIAHSDFTENEHLTPQSITQLIQVNVLATTVLIQAYLNRNQEKYHLIFLSSVAACRGRKKNSLYGGSKAAIEVYLQGLQQAAPSDQHITVVRLGFIDTRQTYGLAGIFYAAPPKDCAKLCWKLHTTNKNMTYFPKFWRIIMGIVTRIPFFLYKRMSSM</sequence>
<keyword evidence="3" id="KW-0560">Oxidoreductase</keyword>
<comment type="similarity">
    <text evidence="1">Belongs to the short-chain dehydrogenases/reductases (SDR) family.</text>
</comment>
<evidence type="ECO:0000313" key="5">
    <source>
        <dbReference type="Proteomes" id="UP000054662"/>
    </source>
</evidence>
<dbReference type="PATRIC" id="fig|45076.6.peg.2542"/>
<dbReference type="EMBL" id="LNZC01000029">
    <property type="protein sequence ID" value="KTD76196.1"/>
    <property type="molecule type" value="Genomic_DNA"/>
</dbReference>
<accession>A0A0W1A4F1</accession>
<dbReference type="InterPro" id="IPR002347">
    <property type="entry name" value="SDR_fam"/>
</dbReference>
<dbReference type="GO" id="GO:0016491">
    <property type="term" value="F:oxidoreductase activity"/>
    <property type="evidence" value="ECO:0007669"/>
    <property type="project" value="UniProtKB-KW"/>
</dbReference>
<dbReference type="OrthoDB" id="335726at2"/>
<keyword evidence="2" id="KW-0521">NADP</keyword>
<proteinExistence type="inferred from homology"/>
<comment type="caution">
    <text evidence="4">The sequence shown here is derived from an EMBL/GenBank/DDBJ whole genome shotgun (WGS) entry which is preliminary data.</text>
</comment>
<organism evidence="4 5">
    <name type="scientific">Legionella worsleiensis</name>
    <dbReference type="NCBI Taxonomy" id="45076"/>
    <lineage>
        <taxon>Bacteria</taxon>
        <taxon>Pseudomonadati</taxon>
        <taxon>Pseudomonadota</taxon>
        <taxon>Gammaproteobacteria</taxon>
        <taxon>Legionellales</taxon>
        <taxon>Legionellaceae</taxon>
        <taxon>Legionella</taxon>
    </lineage>
</organism>
<dbReference type="InterPro" id="IPR036291">
    <property type="entry name" value="NAD(P)-bd_dom_sf"/>
</dbReference>
<dbReference type="InterPro" id="IPR020904">
    <property type="entry name" value="Sc_DH/Rdtase_CS"/>
</dbReference>
<dbReference type="AlphaFoldDB" id="A0A0W1A4F1"/>
<dbReference type="SUPFAM" id="SSF51735">
    <property type="entry name" value="NAD(P)-binding Rossmann-fold domains"/>
    <property type="match status" value="1"/>
</dbReference>
<evidence type="ECO:0000256" key="1">
    <source>
        <dbReference type="ARBA" id="ARBA00006484"/>
    </source>
</evidence>
<dbReference type="PANTHER" id="PTHR43391">
    <property type="entry name" value="RETINOL DEHYDROGENASE-RELATED"/>
    <property type="match status" value="1"/>
</dbReference>
<reference evidence="4 5" key="1">
    <citation type="submission" date="2015-11" db="EMBL/GenBank/DDBJ databases">
        <title>Genomic analysis of 38 Legionella species identifies large and diverse effector repertoires.</title>
        <authorList>
            <person name="Burstein D."/>
            <person name="Amaro F."/>
            <person name="Zusman T."/>
            <person name="Lifshitz Z."/>
            <person name="Cohen O."/>
            <person name="Gilbert J.A."/>
            <person name="Pupko T."/>
            <person name="Shuman H.A."/>
            <person name="Segal G."/>
        </authorList>
    </citation>
    <scope>NUCLEOTIDE SEQUENCE [LARGE SCALE GENOMIC DNA]</scope>
    <source>
        <strain evidence="4 5">ATCC 49508</strain>
    </source>
</reference>
<dbReference type="PROSITE" id="PS00061">
    <property type="entry name" value="ADH_SHORT"/>
    <property type="match status" value="1"/>
</dbReference>
<keyword evidence="5" id="KW-1185">Reference proteome</keyword>
<gene>
    <name evidence="4" type="ORF">Lwor_2314</name>
</gene>
<protein>
    <recommendedName>
        <fullName evidence="6">Oxidoreductase</fullName>
    </recommendedName>
</protein>
<evidence type="ECO:0000256" key="3">
    <source>
        <dbReference type="ARBA" id="ARBA00023002"/>
    </source>
</evidence>
<dbReference type="Gene3D" id="3.40.50.720">
    <property type="entry name" value="NAD(P)-binding Rossmann-like Domain"/>
    <property type="match status" value="1"/>
</dbReference>
<dbReference type="PANTHER" id="PTHR43391:SF14">
    <property type="entry name" value="DEHYDROGENASE_REDUCTASE SDR FAMILY PROTEIN 7-LIKE"/>
    <property type="match status" value="1"/>
</dbReference>
<evidence type="ECO:0000313" key="4">
    <source>
        <dbReference type="EMBL" id="KTD76196.1"/>
    </source>
</evidence>
<dbReference type="STRING" id="45076.Lwor_2314"/>
<evidence type="ECO:0008006" key="6">
    <source>
        <dbReference type="Google" id="ProtNLM"/>
    </source>
</evidence>
<dbReference type="RefSeq" id="WP_058494081.1">
    <property type="nucleotide sequence ID" value="NZ_CBCRUR010000026.1"/>
</dbReference>